<dbReference type="Pfam" id="PF01613">
    <property type="entry name" value="Flavin_Reduct"/>
    <property type="match status" value="1"/>
</dbReference>
<gene>
    <name evidence="3" type="ORF">WMO45_03550</name>
</gene>
<sequence>MFEKIEPKTLEGNVFSRIGTQWMLITAGTKDCCNTMTASWGGLGVLWGKPVATVYIRPQRYTLEFVEREERFTLSFFGEEYRKALTLCGTKSGREIDKIKECSFTVETENGAPYFAEAELVLVCRKAYWQDMDPTHFLDPELDAKWYPERDYHRIFIGEIEQVLKKV</sequence>
<dbReference type="Gene3D" id="2.30.110.10">
    <property type="entry name" value="Electron Transport, Fmn-binding Protein, Chain A"/>
    <property type="match status" value="1"/>
</dbReference>
<dbReference type="EMBL" id="JBBMFT010000001">
    <property type="protein sequence ID" value="MEQ2455586.1"/>
    <property type="molecule type" value="Genomic_DNA"/>
</dbReference>
<dbReference type="InterPro" id="IPR002563">
    <property type="entry name" value="Flavin_Rdtase-like_dom"/>
</dbReference>
<dbReference type="PANTHER" id="PTHR43567">
    <property type="entry name" value="FLAVOREDOXIN-RELATED-RELATED"/>
    <property type="match status" value="1"/>
</dbReference>
<comment type="similarity">
    <text evidence="1">Belongs to the flavoredoxin family.</text>
</comment>
<dbReference type="InterPro" id="IPR012349">
    <property type="entry name" value="Split_barrel_FMN-bd"/>
</dbReference>
<feature type="domain" description="Flavin reductase like" evidence="2">
    <location>
        <begin position="16"/>
        <end position="163"/>
    </location>
</feature>
<evidence type="ECO:0000313" key="3">
    <source>
        <dbReference type="EMBL" id="MEQ2455586.1"/>
    </source>
</evidence>
<keyword evidence="3" id="KW-0560">Oxidoreductase</keyword>
<dbReference type="Proteomes" id="UP001440599">
    <property type="component" value="Unassembled WGS sequence"/>
</dbReference>
<protein>
    <submittedName>
        <fullName evidence="3">Flavin reductase family protein</fullName>
        <ecNumber evidence="3">1.5.1.-</ecNumber>
    </submittedName>
</protein>
<dbReference type="SUPFAM" id="SSF50475">
    <property type="entry name" value="FMN-binding split barrel"/>
    <property type="match status" value="1"/>
</dbReference>
<evidence type="ECO:0000256" key="1">
    <source>
        <dbReference type="ARBA" id="ARBA00038054"/>
    </source>
</evidence>
<reference evidence="3 4" key="1">
    <citation type="submission" date="2024-03" db="EMBL/GenBank/DDBJ databases">
        <title>Human intestinal bacterial collection.</title>
        <authorList>
            <person name="Pauvert C."/>
            <person name="Hitch T.C.A."/>
            <person name="Clavel T."/>
        </authorList>
    </citation>
    <scope>NUCLEOTIDE SEQUENCE [LARGE SCALE GENOMIC DNA]</scope>
    <source>
        <strain evidence="3 4">CLA-AP-H34</strain>
    </source>
</reference>
<dbReference type="PANTHER" id="PTHR43567:SF5">
    <property type="entry name" value="HYPOTHETICAL CYTOSOLIC PROTEIN"/>
    <property type="match status" value="1"/>
</dbReference>
<evidence type="ECO:0000259" key="2">
    <source>
        <dbReference type="Pfam" id="PF01613"/>
    </source>
</evidence>
<dbReference type="InterPro" id="IPR052174">
    <property type="entry name" value="Flavoredoxin"/>
</dbReference>
<evidence type="ECO:0000313" key="4">
    <source>
        <dbReference type="Proteomes" id="UP001440599"/>
    </source>
</evidence>
<dbReference type="EC" id="1.5.1.-" evidence="3"/>
<accession>A0ABV1EPN6</accession>
<name>A0ABV1EPN6_9FIRM</name>
<proteinExistence type="inferred from homology"/>
<organism evidence="3 4">
    <name type="scientific">Flavonifractor hominis</name>
    <dbReference type="NCBI Taxonomy" id="3133178"/>
    <lineage>
        <taxon>Bacteria</taxon>
        <taxon>Bacillati</taxon>
        <taxon>Bacillota</taxon>
        <taxon>Clostridia</taxon>
        <taxon>Eubacteriales</taxon>
        <taxon>Oscillospiraceae</taxon>
        <taxon>Flavonifractor</taxon>
    </lineage>
</organism>
<dbReference type="RefSeq" id="WP_349139253.1">
    <property type="nucleotide sequence ID" value="NZ_JBBMFT010000001.1"/>
</dbReference>
<keyword evidence="4" id="KW-1185">Reference proteome</keyword>
<comment type="caution">
    <text evidence="3">The sequence shown here is derived from an EMBL/GenBank/DDBJ whole genome shotgun (WGS) entry which is preliminary data.</text>
</comment>
<dbReference type="GO" id="GO:0016491">
    <property type="term" value="F:oxidoreductase activity"/>
    <property type="evidence" value="ECO:0007669"/>
    <property type="project" value="UniProtKB-KW"/>
</dbReference>